<evidence type="ECO:0000256" key="2">
    <source>
        <dbReference type="SAM" id="SignalP"/>
    </source>
</evidence>
<reference evidence="4" key="1">
    <citation type="submission" date="2025-05" db="UniProtKB">
        <authorList>
            <consortium name="EnsemblMetazoa"/>
        </authorList>
    </citation>
    <scope>IDENTIFICATION</scope>
</reference>
<feature type="domain" description="C-type lectin" evidence="3">
    <location>
        <begin position="186"/>
        <end position="301"/>
    </location>
</feature>
<dbReference type="CDD" id="cd00037">
    <property type="entry name" value="CLECT"/>
    <property type="match status" value="2"/>
</dbReference>
<proteinExistence type="predicted"/>
<dbReference type="Pfam" id="PF00059">
    <property type="entry name" value="Lectin_C"/>
    <property type="match status" value="2"/>
</dbReference>
<dbReference type="SUPFAM" id="SSF56436">
    <property type="entry name" value="C-type lectin-like"/>
    <property type="match status" value="2"/>
</dbReference>
<dbReference type="InterPro" id="IPR018378">
    <property type="entry name" value="C-type_lectin_CS"/>
</dbReference>
<dbReference type="SMART" id="SM00034">
    <property type="entry name" value="CLECT"/>
    <property type="match status" value="2"/>
</dbReference>
<dbReference type="Gene3D" id="3.10.100.10">
    <property type="entry name" value="Mannose-Binding Protein A, subunit A"/>
    <property type="match status" value="2"/>
</dbReference>
<dbReference type="PANTHER" id="PTHR22803">
    <property type="entry name" value="MANNOSE, PHOSPHOLIPASE, LECTIN RECEPTOR RELATED"/>
    <property type="match status" value="1"/>
</dbReference>
<organism evidence="4 5">
    <name type="scientific">Diabrotica virgifera virgifera</name>
    <name type="common">western corn rootworm</name>
    <dbReference type="NCBI Taxonomy" id="50390"/>
    <lineage>
        <taxon>Eukaryota</taxon>
        <taxon>Metazoa</taxon>
        <taxon>Ecdysozoa</taxon>
        <taxon>Arthropoda</taxon>
        <taxon>Hexapoda</taxon>
        <taxon>Insecta</taxon>
        <taxon>Pterygota</taxon>
        <taxon>Neoptera</taxon>
        <taxon>Endopterygota</taxon>
        <taxon>Coleoptera</taxon>
        <taxon>Polyphaga</taxon>
        <taxon>Cucujiformia</taxon>
        <taxon>Chrysomeloidea</taxon>
        <taxon>Chrysomelidae</taxon>
        <taxon>Galerucinae</taxon>
        <taxon>Diabroticina</taxon>
        <taxon>Diabroticites</taxon>
        <taxon>Diabrotica</taxon>
    </lineage>
</organism>
<dbReference type="RefSeq" id="XP_050509754.1">
    <property type="nucleotide sequence ID" value="XM_050653797.1"/>
</dbReference>
<feature type="chain" id="PRO_5045028492" description="C-type lectin domain-containing protein" evidence="2">
    <location>
        <begin position="20"/>
        <end position="305"/>
    </location>
</feature>
<keyword evidence="1" id="KW-1015">Disulfide bond</keyword>
<dbReference type="InterPro" id="IPR016187">
    <property type="entry name" value="CTDL_fold"/>
</dbReference>
<dbReference type="InterPro" id="IPR016186">
    <property type="entry name" value="C-type_lectin-like/link_sf"/>
</dbReference>
<evidence type="ECO:0000313" key="5">
    <source>
        <dbReference type="Proteomes" id="UP001652700"/>
    </source>
</evidence>
<dbReference type="GeneID" id="126886772"/>
<dbReference type="PROSITE" id="PS50041">
    <property type="entry name" value="C_TYPE_LECTIN_2"/>
    <property type="match status" value="2"/>
</dbReference>
<keyword evidence="2" id="KW-0732">Signal</keyword>
<dbReference type="EnsemblMetazoa" id="XM_050653796.1">
    <property type="protein sequence ID" value="XP_050509753.1"/>
    <property type="gene ID" value="LOC126886772"/>
</dbReference>
<feature type="signal peptide" evidence="2">
    <location>
        <begin position="1"/>
        <end position="19"/>
    </location>
</feature>
<dbReference type="EnsemblMetazoa" id="XM_050653797.1">
    <property type="protein sequence ID" value="XP_050509754.1"/>
    <property type="gene ID" value="LOC126886772"/>
</dbReference>
<accession>A0ABM5KHS8</accession>
<name>A0ABM5KHS8_DIAVI</name>
<evidence type="ECO:0000259" key="3">
    <source>
        <dbReference type="PROSITE" id="PS50041"/>
    </source>
</evidence>
<dbReference type="RefSeq" id="XP_050509753.1">
    <property type="nucleotide sequence ID" value="XM_050653796.1"/>
</dbReference>
<evidence type="ECO:0000313" key="4">
    <source>
        <dbReference type="EnsemblMetazoa" id="XP_050509754.1"/>
    </source>
</evidence>
<dbReference type="InterPro" id="IPR001304">
    <property type="entry name" value="C-type_lectin-like"/>
</dbReference>
<dbReference type="Proteomes" id="UP001652700">
    <property type="component" value="Unplaced"/>
</dbReference>
<protein>
    <recommendedName>
        <fullName evidence="3">C-type lectin domain-containing protein</fullName>
    </recommendedName>
</protein>
<sequence length="305" mass="35561">MGTGLFCVVILFVIGYGYCSKEWGTDYVEVTEPPITQNFYFSKTGESYYEALHTCIEKSMQLVSIDSAKKNRELAKIIKDSGGLHRYWTSGNNIAKGRWSWSKGEPIDYFNWNPDLPTPPSEESYYYNVHQECIKIAKNEDKLYWERGFCHEKNLYICEKTLKVSKSDCVATENLVQGDSQSHFKYYIAEERVTYPKAIDVCRSMCMELVSIESKQKNQDVSQAFVNANVTDTFWSSGQRRKRFGAWKWINGETVNFFSWDSGEPNNKGDEYCIELFSWTANTTMVWNDQNCETKRKFICERIFH</sequence>
<dbReference type="InterPro" id="IPR050111">
    <property type="entry name" value="C-type_lectin/snaclec_domain"/>
</dbReference>
<keyword evidence="5" id="KW-1185">Reference proteome</keyword>
<evidence type="ECO:0000256" key="1">
    <source>
        <dbReference type="ARBA" id="ARBA00023157"/>
    </source>
</evidence>
<feature type="domain" description="C-type lectin" evidence="3">
    <location>
        <begin position="39"/>
        <end position="159"/>
    </location>
</feature>
<dbReference type="PROSITE" id="PS00615">
    <property type="entry name" value="C_TYPE_LECTIN_1"/>
    <property type="match status" value="2"/>
</dbReference>